<feature type="region of interest" description="Disordered" evidence="1">
    <location>
        <begin position="1"/>
        <end position="62"/>
    </location>
</feature>
<evidence type="ECO:0000256" key="1">
    <source>
        <dbReference type="SAM" id="MobiDB-lite"/>
    </source>
</evidence>
<gene>
    <name evidence="2" type="ORF">D3871_11220</name>
</gene>
<accession>A0A3A3GA37</accession>
<proteinExistence type="predicted"/>
<dbReference type="EMBL" id="QYUO01000001">
    <property type="protein sequence ID" value="RJF99015.1"/>
    <property type="molecule type" value="Genomic_DNA"/>
</dbReference>
<reference evidence="3" key="1">
    <citation type="submission" date="2018-09" db="EMBL/GenBank/DDBJ databases">
        <authorList>
            <person name="Zhu H."/>
        </authorList>
    </citation>
    <scope>NUCLEOTIDE SEQUENCE [LARGE SCALE GENOMIC DNA]</scope>
    <source>
        <strain evidence="3">K1R23-30</strain>
    </source>
</reference>
<evidence type="ECO:0000313" key="2">
    <source>
        <dbReference type="EMBL" id="RJF99015.1"/>
    </source>
</evidence>
<dbReference type="RefSeq" id="WP_119768961.1">
    <property type="nucleotide sequence ID" value="NZ_QYUO01000001.1"/>
</dbReference>
<organism evidence="2 3">
    <name type="scientific">Noviherbaspirillum saxi</name>
    <dbReference type="NCBI Taxonomy" id="2320863"/>
    <lineage>
        <taxon>Bacteria</taxon>
        <taxon>Pseudomonadati</taxon>
        <taxon>Pseudomonadota</taxon>
        <taxon>Betaproteobacteria</taxon>
        <taxon>Burkholderiales</taxon>
        <taxon>Oxalobacteraceae</taxon>
        <taxon>Noviherbaspirillum</taxon>
    </lineage>
</organism>
<dbReference type="OrthoDB" id="9993360at2"/>
<sequence>MKKTDASKTANSEKKPATEPVSDAHKVLATDEHAGRGGSYVFDPAAGKRTPVPETQPEKEST</sequence>
<name>A0A3A3GA37_9BURK</name>
<dbReference type="AlphaFoldDB" id="A0A3A3GA37"/>
<keyword evidence="3" id="KW-1185">Reference proteome</keyword>
<feature type="compositionally biased region" description="Basic and acidic residues" evidence="1">
    <location>
        <begin position="1"/>
        <end position="35"/>
    </location>
</feature>
<dbReference type="Proteomes" id="UP000265955">
    <property type="component" value="Unassembled WGS sequence"/>
</dbReference>
<protein>
    <submittedName>
        <fullName evidence="2">Uncharacterized protein</fullName>
    </submittedName>
</protein>
<evidence type="ECO:0000313" key="3">
    <source>
        <dbReference type="Proteomes" id="UP000265955"/>
    </source>
</evidence>
<comment type="caution">
    <text evidence="2">The sequence shown here is derived from an EMBL/GenBank/DDBJ whole genome shotgun (WGS) entry which is preliminary data.</text>
</comment>